<dbReference type="Proteomes" id="UP000621799">
    <property type="component" value="Unassembled WGS sequence"/>
</dbReference>
<organism evidence="1 2">
    <name type="scientific">Zarconia navalis LEGE 11467</name>
    <dbReference type="NCBI Taxonomy" id="1828826"/>
    <lineage>
        <taxon>Bacteria</taxon>
        <taxon>Bacillati</taxon>
        <taxon>Cyanobacteriota</taxon>
        <taxon>Cyanophyceae</taxon>
        <taxon>Oscillatoriophycideae</taxon>
        <taxon>Oscillatoriales</taxon>
        <taxon>Oscillatoriales incertae sedis</taxon>
        <taxon>Zarconia</taxon>
        <taxon>Zarconia navalis</taxon>
    </lineage>
</organism>
<protein>
    <submittedName>
        <fullName evidence="1">Uncharacterized protein</fullName>
    </submittedName>
</protein>
<proteinExistence type="predicted"/>
<keyword evidence="2" id="KW-1185">Reference proteome</keyword>
<gene>
    <name evidence="1" type="ORF">IQ235_03890</name>
</gene>
<dbReference type="EMBL" id="JADEXN010000042">
    <property type="protein sequence ID" value="MBE9039933.1"/>
    <property type="molecule type" value="Genomic_DNA"/>
</dbReference>
<evidence type="ECO:0000313" key="1">
    <source>
        <dbReference type="EMBL" id="MBE9039933.1"/>
    </source>
</evidence>
<dbReference type="AlphaFoldDB" id="A0A928VV99"/>
<evidence type="ECO:0000313" key="2">
    <source>
        <dbReference type="Proteomes" id="UP000621799"/>
    </source>
</evidence>
<dbReference type="RefSeq" id="WP_264320190.1">
    <property type="nucleotide sequence ID" value="NZ_JADEXN010000042.1"/>
</dbReference>
<name>A0A928VV99_9CYAN</name>
<comment type="caution">
    <text evidence="1">The sequence shown here is derived from an EMBL/GenBank/DDBJ whole genome shotgun (WGS) entry which is preliminary data.</text>
</comment>
<accession>A0A928VV99</accession>
<sequence length="60" mass="6390">MVRNDGCDSLDLNVMEGLSIDSTQAVKSAIASRPLATSSNNMTVVLTRSSFFQVVNDPGE</sequence>
<reference evidence="1" key="1">
    <citation type="submission" date="2020-10" db="EMBL/GenBank/DDBJ databases">
        <authorList>
            <person name="Castelo-Branco R."/>
            <person name="Eusebio N."/>
            <person name="Adriana R."/>
            <person name="Vieira A."/>
            <person name="Brugerolle De Fraissinette N."/>
            <person name="Rezende De Castro R."/>
            <person name="Schneider M.P."/>
            <person name="Vasconcelos V."/>
            <person name="Leao P.N."/>
        </authorList>
    </citation>
    <scope>NUCLEOTIDE SEQUENCE</scope>
    <source>
        <strain evidence="1">LEGE 11467</strain>
    </source>
</reference>